<sequence>MEEGMSMIRTFRKYHRLIAIATCLPLILTVITGMGYTIFDEWFHQDEIARILMQLHTLKFLGLETIYPLLNGLGLVGLLVTGLSMTGLFKKRPSTPKTGK</sequence>
<dbReference type="Proteomes" id="UP000003835">
    <property type="component" value="Unassembled WGS sequence"/>
</dbReference>
<gene>
    <name evidence="2" type="ORF">MC7420_385</name>
</gene>
<evidence type="ECO:0000313" key="3">
    <source>
        <dbReference type="Proteomes" id="UP000003835"/>
    </source>
</evidence>
<keyword evidence="1" id="KW-1133">Transmembrane helix</keyword>
<keyword evidence="3" id="KW-1185">Reference proteome</keyword>
<dbReference type="AlphaFoldDB" id="B4VLG8"/>
<proteinExistence type="predicted"/>
<keyword evidence="1" id="KW-0472">Membrane</keyword>
<organism evidence="2 3">
    <name type="scientific">Coleofasciculus chthonoplastes PCC 7420</name>
    <dbReference type="NCBI Taxonomy" id="118168"/>
    <lineage>
        <taxon>Bacteria</taxon>
        <taxon>Bacillati</taxon>
        <taxon>Cyanobacteriota</taxon>
        <taxon>Cyanophyceae</taxon>
        <taxon>Coleofasciculales</taxon>
        <taxon>Coleofasciculaceae</taxon>
        <taxon>Coleofasciculus</taxon>
    </lineage>
</organism>
<dbReference type="eggNOG" id="ENOG5032SC2">
    <property type="taxonomic scope" value="Bacteria"/>
</dbReference>
<name>B4VLG8_9CYAN</name>
<dbReference type="STRING" id="118168.MC7420_385"/>
<protein>
    <recommendedName>
        <fullName evidence="4">Peptidase</fullName>
    </recommendedName>
</protein>
<keyword evidence="1" id="KW-0812">Transmembrane</keyword>
<evidence type="ECO:0000313" key="2">
    <source>
        <dbReference type="EMBL" id="EDX77248.1"/>
    </source>
</evidence>
<reference evidence="2 3" key="1">
    <citation type="submission" date="2008-07" db="EMBL/GenBank/DDBJ databases">
        <authorList>
            <person name="Tandeau de Marsac N."/>
            <person name="Ferriera S."/>
            <person name="Johnson J."/>
            <person name="Kravitz S."/>
            <person name="Beeson K."/>
            <person name="Sutton G."/>
            <person name="Rogers Y.-H."/>
            <person name="Friedman R."/>
            <person name="Frazier M."/>
            <person name="Venter J.C."/>
        </authorList>
    </citation>
    <scope>NUCLEOTIDE SEQUENCE [LARGE SCALE GENOMIC DNA]</scope>
    <source>
        <strain evidence="2 3">PCC 7420</strain>
    </source>
</reference>
<evidence type="ECO:0008006" key="4">
    <source>
        <dbReference type="Google" id="ProtNLM"/>
    </source>
</evidence>
<accession>B4VLG8</accession>
<feature type="transmembrane region" description="Helical" evidence="1">
    <location>
        <begin position="17"/>
        <end position="39"/>
    </location>
</feature>
<dbReference type="HOGENOM" id="CLU_169008_1_0_3"/>
<feature type="transmembrane region" description="Helical" evidence="1">
    <location>
        <begin position="66"/>
        <end position="89"/>
    </location>
</feature>
<evidence type="ECO:0000256" key="1">
    <source>
        <dbReference type="SAM" id="Phobius"/>
    </source>
</evidence>
<dbReference type="EMBL" id="DS989844">
    <property type="protein sequence ID" value="EDX77248.1"/>
    <property type="molecule type" value="Genomic_DNA"/>
</dbReference>